<organism evidence="4 5">
    <name type="scientific">Lachnospira eligens</name>
    <dbReference type="NCBI Taxonomy" id="39485"/>
    <lineage>
        <taxon>Bacteria</taxon>
        <taxon>Bacillati</taxon>
        <taxon>Bacillota</taxon>
        <taxon>Clostridia</taxon>
        <taxon>Lachnospirales</taxon>
        <taxon>Lachnospiraceae</taxon>
        <taxon>Lachnospira</taxon>
    </lineage>
</organism>
<dbReference type="RefSeq" id="WP_118148462.1">
    <property type="nucleotide sequence ID" value="NZ_QRNP01000090.1"/>
</dbReference>
<dbReference type="InterPro" id="IPR051796">
    <property type="entry name" value="ISF_SsuE-like"/>
</dbReference>
<dbReference type="Pfam" id="PF03358">
    <property type="entry name" value="FMN_red"/>
    <property type="match status" value="1"/>
</dbReference>
<dbReference type="Gene3D" id="3.40.50.360">
    <property type="match status" value="1"/>
</dbReference>
<dbReference type="SUPFAM" id="SSF52218">
    <property type="entry name" value="Flavoproteins"/>
    <property type="match status" value="1"/>
</dbReference>
<dbReference type="InterPro" id="IPR029039">
    <property type="entry name" value="Flavoprotein-like_sf"/>
</dbReference>
<evidence type="ECO:0000259" key="3">
    <source>
        <dbReference type="Pfam" id="PF03358"/>
    </source>
</evidence>
<comment type="caution">
    <text evidence="4">The sequence shown here is derived from an EMBL/GenBank/DDBJ whole genome shotgun (WGS) entry which is preliminary data.</text>
</comment>
<gene>
    <name evidence="4" type="ORF">DW811_05305</name>
</gene>
<evidence type="ECO:0000256" key="2">
    <source>
        <dbReference type="ARBA" id="ARBA00022643"/>
    </source>
</evidence>
<keyword evidence="1" id="KW-0285">Flavoprotein</keyword>
<keyword evidence="2" id="KW-0288">FMN</keyword>
<dbReference type="InterPro" id="IPR005025">
    <property type="entry name" value="FMN_Rdtase-like_dom"/>
</dbReference>
<evidence type="ECO:0000313" key="4">
    <source>
        <dbReference type="EMBL" id="RHD09926.1"/>
    </source>
</evidence>
<dbReference type="GO" id="GO:0016491">
    <property type="term" value="F:oxidoreductase activity"/>
    <property type="evidence" value="ECO:0007669"/>
    <property type="project" value="InterPro"/>
</dbReference>
<proteinExistence type="predicted"/>
<evidence type="ECO:0000313" key="5">
    <source>
        <dbReference type="Proteomes" id="UP000284794"/>
    </source>
</evidence>
<reference evidence="4 5" key="1">
    <citation type="submission" date="2018-08" db="EMBL/GenBank/DDBJ databases">
        <title>A genome reference for cultivated species of the human gut microbiota.</title>
        <authorList>
            <person name="Zou Y."/>
            <person name="Xue W."/>
            <person name="Luo G."/>
        </authorList>
    </citation>
    <scope>NUCLEOTIDE SEQUENCE [LARGE SCALE GENOMIC DNA]</scope>
    <source>
        <strain evidence="4 5">AM32-2AC</strain>
    </source>
</reference>
<name>A0A414DGX9_9FIRM</name>
<dbReference type="Proteomes" id="UP000284794">
    <property type="component" value="Unassembled WGS sequence"/>
</dbReference>
<feature type="domain" description="NADPH-dependent FMN reductase-like" evidence="3">
    <location>
        <begin position="3"/>
        <end position="123"/>
    </location>
</feature>
<evidence type="ECO:0000256" key="1">
    <source>
        <dbReference type="ARBA" id="ARBA00022630"/>
    </source>
</evidence>
<accession>A0A414DGX9</accession>
<dbReference type="AlphaFoldDB" id="A0A414DGX9"/>
<dbReference type="PANTHER" id="PTHR43278:SF4">
    <property type="entry name" value="NAD(P)H-DEPENDENT FMN-CONTAINING OXIDOREDUCTASE YWQN-RELATED"/>
    <property type="match status" value="1"/>
</dbReference>
<dbReference type="EMBL" id="QSIS01000004">
    <property type="protein sequence ID" value="RHD09926.1"/>
    <property type="molecule type" value="Genomic_DNA"/>
</dbReference>
<protein>
    <submittedName>
        <fullName evidence="4">Flavodoxin family protein</fullName>
    </submittedName>
</protein>
<dbReference type="PANTHER" id="PTHR43278">
    <property type="entry name" value="NAD(P)H-DEPENDENT FMN-CONTAINING OXIDOREDUCTASE YWQN-RELATED"/>
    <property type="match status" value="1"/>
</dbReference>
<sequence length="180" mass="19725">MSNIIVLSGSPRKGGNTDLLVDTFVKGAEKNNNVEVVSVADYKINPCIGCNSCFDRAGHECFQQDDMQVVYDKLKCADVIVVASPVYFYGVSAQLKAIIDRLHTPMRNDFKVKKLALILVGAAVLPELFDSIKIQYQLVLNFFKLEDAGMVLVRGAKDKGDVSNTDGLDEAYRLGLAMEG</sequence>